<evidence type="ECO:0000256" key="4">
    <source>
        <dbReference type="ARBA" id="ARBA00022989"/>
    </source>
</evidence>
<feature type="transmembrane region" description="Helical" evidence="6">
    <location>
        <begin position="445"/>
        <end position="466"/>
    </location>
</feature>
<dbReference type="EMBL" id="MHKO01000048">
    <property type="protein sequence ID" value="OGY91345.1"/>
    <property type="molecule type" value="Genomic_DNA"/>
</dbReference>
<feature type="transmembrane region" description="Helical" evidence="6">
    <location>
        <begin position="21"/>
        <end position="41"/>
    </location>
</feature>
<dbReference type="PANTHER" id="PTHR30250">
    <property type="entry name" value="PST FAMILY PREDICTED COLANIC ACID TRANSPORTER"/>
    <property type="match status" value="1"/>
</dbReference>
<evidence type="ECO:0000256" key="5">
    <source>
        <dbReference type="ARBA" id="ARBA00023136"/>
    </source>
</evidence>
<evidence type="ECO:0000313" key="7">
    <source>
        <dbReference type="EMBL" id="OGY91345.1"/>
    </source>
</evidence>
<comment type="caution">
    <text evidence="7">The sequence shown here is derived from an EMBL/GenBank/DDBJ whole genome shotgun (WGS) entry which is preliminary data.</text>
</comment>
<name>A0A1G2BQ83_9BACT</name>
<comment type="subcellular location">
    <subcellularLocation>
        <location evidence="1">Cell membrane</location>
        <topology evidence="1">Multi-pass membrane protein</topology>
    </subcellularLocation>
</comment>
<keyword evidence="2" id="KW-1003">Cell membrane</keyword>
<feature type="transmembrane region" description="Helical" evidence="6">
    <location>
        <begin position="334"/>
        <end position="354"/>
    </location>
</feature>
<proteinExistence type="predicted"/>
<feature type="transmembrane region" description="Helical" evidence="6">
    <location>
        <begin position="115"/>
        <end position="138"/>
    </location>
</feature>
<sequence length="482" mass="54000">MSDTHHPTKVARSGAIYTGTLIFQKVLSFTYFSFIAAALGPANLGRYTFALSFAAFFSLAVDFGFVNMAIRSFSQAKESHEDYFRVMLTVRLGLAAVGVGLLFLSAAFLGYEKDLLSLLAVTALIMVMDAFTAFGYTVFRARQNLFYESLGTIIFQIIIISAGLLVLQYTRDLRILLLVIALGSFWHVSYSLWLVLFKAQWSIRPCWDWETAKKILVAAWPFFLAAGFIKAYNTIDTILLKNMANDMAVGLYAIPAKVVFSFPFLALGITAAVYPAMSNYAATSRERLQNVFSRTLQLLLTISLPIAVGIFLLAEPIMLRIWPEFKEAIPALRILIWAVVFLFIEYPFGSLLNATSNERRNTWNRGIQLASFIILNVLLIPIYGFMGSVYTALATSALIVILGALKTRRIVAVFNKSMIIVLMKLFVAASAMGTVVYWFRDEYSFLLVIPVAAFVYAVALLLLRVYGYEDWMWVKSVISRKA</sequence>
<protein>
    <submittedName>
        <fullName evidence="7">Uncharacterized protein</fullName>
    </submittedName>
</protein>
<feature type="transmembrane region" description="Helical" evidence="6">
    <location>
        <begin position="417"/>
        <end position="439"/>
    </location>
</feature>
<dbReference type="STRING" id="1798553.A3H70_02645"/>
<dbReference type="Proteomes" id="UP000178109">
    <property type="component" value="Unassembled WGS sequence"/>
</dbReference>
<evidence type="ECO:0000313" key="8">
    <source>
        <dbReference type="Proteomes" id="UP000178109"/>
    </source>
</evidence>
<accession>A0A1G2BQ83</accession>
<keyword evidence="4 6" id="KW-1133">Transmembrane helix</keyword>
<dbReference type="Pfam" id="PF01943">
    <property type="entry name" value="Polysacc_synt"/>
    <property type="match status" value="1"/>
</dbReference>
<feature type="transmembrane region" description="Helical" evidence="6">
    <location>
        <begin position="175"/>
        <end position="195"/>
    </location>
</feature>
<keyword evidence="5 6" id="KW-0472">Membrane</keyword>
<feature type="transmembrane region" description="Helical" evidence="6">
    <location>
        <begin position="295"/>
        <end position="314"/>
    </location>
</feature>
<feature type="transmembrane region" description="Helical" evidence="6">
    <location>
        <begin position="252"/>
        <end position="274"/>
    </location>
</feature>
<evidence type="ECO:0000256" key="1">
    <source>
        <dbReference type="ARBA" id="ARBA00004651"/>
    </source>
</evidence>
<dbReference type="InterPro" id="IPR002797">
    <property type="entry name" value="Polysacc_synth"/>
</dbReference>
<feature type="transmembrane region" description="Helical" evidence="6">
    <location>
        <begin position="90"/>
        <end position="109"/>
    </location>
</feature>
<dbReference type="InterPro" id="IPR050833">
    <property type="entry name" value="Poly_Biosynth_Transport"/>
</dbReference>
<dbReference type="PANTHER" id="PTHR30250:SF11">
    <property type="entry name" value="O-ANTIGEN TRANSPORTER-RELATED"/>
    <property type="match status" value="1"/>
</dbReference>
<feature type="transmembrane region" description="Helical" evidence="6">
    <location>
        <begin position="47"/>
        <end position="70"/>
    </location>
</feature>
<feature type="transmembrane region" description="Helical" evidence="6">
    <location>
        <begin position="150"/>
        <end position="169"/>
    </location>
</feature>
<dbReference type="AlphaFoldDB" id="A0A1G2BQ83"/>
<dbReference type="GO" id="GO:0005886">
    <property type="term" value="C:plasma membrane"/>
    <property type="evidence" value="ECO:0007669"/>
    <property type="project" value="UniProtKB-SubCell"/>
</dbReference>
<evidence type="ECO:0000256" key="6">
    <source>
        <dbReference type="SAM" id="Phobius"/>
    </source>
</evidence>
<evidence type="ECO:0000256" key="3">
    <source>
        <dbReference type="ARBA" id="ARBA00022692"/>
    </source>
</evidence>
<dbReference type="CDD" id="cd13128">
    <property type="entry name" value="MATE_Wzx_like"/>
    <property type="match status" value="1"/>
</dbReference>
<keyword evidence="3 6" id="KW-0812">Transmembrane</keyword>
<reference evidence="7 8" key="1">
    <citation type="journal article" date="2016" name="Nat. Commun.">
        <title>Thousands of microbial genomes shed light on interconnected biogeochemical processes in an aquifer system.</title>
        <authorList>
            <person name="Anantharaman K."/>
            <person name="Brown C.T."/>
            <person name="Hug L.A."/>
            <person name="Sharon I."/>
            <person name="Castelle C.J."/>
            <person name="Probst A.J."/>
            <person name="Thomas B.C."/>
            <person name="Singh A."/>
            <person name="Wilkins M.J."/>
            <person name="Karaoz U."/>
            <person name="Brodie E.L."/>
            <person name="Williams K.H."/>
            <person name="Hubbard S.S."/>
            <person name="Banfield J.F."/>
        </authorList>
    </citation>
    <scope>NUCLEOTIDE SEQUENCE [LARGE SCALE GENOMIC DNA]</scope>
</reference>
<evidence type="ECO:0000256" key="2">
    <source>
        <dbReference type="ARBA" id="ARBA00022475"/>
    </source>
</evidence>
<gene>
    <name evidence="7" type="ORF">A3H70_02645</name>
</gene>
<feature type="transmembrane region" description="Helical" evidence="6">
    <location>
        <begin position="366"/>
        <end position="383"/>
    </location>
</feature>
<feature type="transmembrane region" description="Helical" evidence="6">
    <location>
        <begin position="215"/>
        <end position="232"/>
    </location>
</feature>
<organism evidence="7 8">
    <name type="scientific">Candidatus Komeilibacteria bacterium RIFCSPLOWO2_02_FULL_48_11</name>
    <dbReference type="NCBI Taxonomy" id="1798553"/>
    <lineage>
        <taxon>Bacteria</taxon>
        <taxon>Candidatus Komeiliibacteriota</taxon>
    </lineage>
</organism>